<sequence length="99" mass="10839">MLKLKQPAYTYADMLTSCREGITGNPGLLLKVNEAITDLQTLAASYSASASTGELYTIQPLKNKDKEDPIVVGRLKKSDFVKLYGNYVVGKKKACSSYL</sequence>
<dbReference type="EMBL" id="UGEM01000004">
    <property type="protein sequence ID" value="STP20509.1"/>
    <property type="molecule type" value="Genomic_DNA"/>
</dbReference>
<accession>A0A377K831</accession>
<gene>
    <name evidence="1" type="ORF">NCTC9075_03965</name>
</gene>
<organism evidence="1 2">
    <name type="scientific">Escherichia coli</name>
    <dbReference type="NCBI Taxonomy" id="562"/>
    <lineage>
        <taxon>Bacteria</taxon>
        <taxon>Pseudomonadati</taxon>
        <taxon>Pseudomonadota</taxon>
        <taxon>Gammaproteobacteria</taxon>
        <taxon>Enterobacterales</taxon>
        <taxon>Enterobacteriaceae</taxon>
        <taxon>Escherichia</taxon>
    </lineage>
</organism>
<protein>
    <submittedName>
        <fullName evidence="1">Uncharacterized protein</fullName>
    </submittedName>
</protein>
<evidence type="ECO:0000313" key="1">
    <source>
        <dbReference type="EMBL" id="STP20509.1"/>
    </source>
</evidence>
<proteinExistence type="predicted"/>
<name>A0A377K831_ECOLX</name>
<evidence type="ECO:0000313" key="2">
    <source>
        <dbReference type="Proteomes" id="UP000254181"/>
    </source>
</evidence>
<dbReference type="Proteomes" id="UP000254181">
    <property type="component" value="Unassembled WGS sequence"/>
</dbReference>
<dbReference type="AlphaFoldDB" id="A0A377K831"/>
<reference evidence="1 2" key="1">
    <citation type="submission" date="2018-06" db="EMBL/GenBank/DDBJ databases">
        <authorList>
            <consortium name="Pathogen Informatics"/>
            <person name="Doyle S."/>
        </authorList>
    </citation>
    <scope>NUCLEOTIDE SEQUENCE [LARGE SCALE GENOMIC DNA]</scope>
    <source>
        <strain evidence="1 2">NCTC9075</strain>
    </source>
</reference>